<protein>
    <submittedName>
        <fullName evidence="4">Oxidoreductase, zinc-binding dehydrogenase family protein</fullName>
    </submittedName>
</protein>
<dbReference type="GeneID" id="25318166"/>
<dbReference type="AlphaFoldDB" id="A0A0F4YRD5"/>
<dbReference type="Gene3D" id="3.40.50.720">
    <property type="entry name" value="NAD(P)-binding Rossmann-like Domain"/>
    <property type="match status" value="1"/>
</dbReference>
<keyword evidence="2" id="KW-0560">Oxidoreductase</keyword>
<dbReference type="SUPFAM" id="SSF51735">
    <property type="entry name" value="NAD(P)-binding Rossmann-fold domains"/>
    <property type="match status" value="1"/>
</dbReference>
<evidence type="ECO:0000313" key="4">
    <source>
        <dbReference type="EMBL" id="KKA20173.1"/>
    </source>
</evidence>
<feature type="domain" description="Enoyl reductase (ER)" evidence="3">
    <location>
        <begin position="14"/>
        <end position="313"/>
    </location>
</feature>
<evidence type="ECO:0000259" key="3">
    <source>
        <dbReference type="SMART" id="SM00829"/>
    </source>
</evidence>
<dbReference type="InterPro" id="IPR013149">
    <property type="entry name" value="ADH-like_C"/>
</dbReference>
<sequence>MPTNSAAWLTAEKKTPLEIGPAPYTPPRENEVVIKNGAVAINPVDWKLQYLAIFPQNYPNILGQDVAGEVVEVGSAVTRFSLYTVVPEHVVSPIPSSLSYEAASVLPLGLSTAAVGLFHKDFLNLQRPSIPSHKPTGQTLLVWGGASSVGSNAIQLAVHAGYEVITTASPRNFDYVKKLGASEAFDYNSPTVVDDLVTALKGKKLAGAYDAVGVFHPTLDVLTRLGGEHFIATVLSVPKDLPSGISAKGIYAVVAITDVEFGLSISRDFLPQALAEGKYAAAPEPLVVGKELEHVQEGMDLNKKGVSARKVVVSL</sequence>
<dbReference type="RefSeq" id="XP_013326785.1">
    <property type="nucleotide sequence ID" value="XM_013471331.1"/>
</dbReference>
<dbReference type="InterPro" id="IPR011032">
    <property type="entry name" value="GroES-like_sf"/>
</dbReference>
<comment type="similarity">
    <text evidence="1">Belongs to the zinc-containing alcohol dehydrogenase family.</text>
</comment>
<dbReference type="InterPro" id="IPR013154">
    <property type="entry name" value="ADH-like_N"/>
</dbReference>
<accession>A0A0F4YRD5</accession>
<dbReference type="PANTHER" id="PTHR45348">
    <property type="entry name" value="HYPOTHETICAL OXIDOREDUCTASE (EUROFUNG)"/>
    <property type="match status" value="1"/>
</dbReference>
<evidence type="ECO:0000256" key="2">
    <source>
        <dbReference type="ARBA" id="ARBA00023002"/>
    </source>
</evidence>
<dbReference type="PANTHER" id="PTHR45348:SF2">
    <property type="entry name" value="ZINC-TYPE ALCOHOL DEHYDROGENASE-LIKE PROTEIN C2E1P3.01"/>
    <property type="match status" value="1"/>
</dbReference>
<dbReference type="InterPro" id="IPR047122">
    <property type="entry name" value="Trans-enoyl_RdTase-like"/>
</dbReference>
<dbReference type="InterPro" id="IPR020843">
    <property type="entry name" value="ER"/>
</dbReference>
<keyword evidence="5" id="KW-1185">Reference proteome</keyword>
<reference evidence="4 5" key="1">
    <citation type="submission" date="2015-04" db="EMBL/GenBank/DDBJ databases">
        <authorList>
            <person name="Heijne W.H."/>
            <person name="Fedorova N.D."/>
            <person name="Nierman W.C."/>
            <person name="Vollebregt A.W."/>
            <person name="Zhao Z."/>
            <person name="Wu L."/>
            <person name="Kumar M."/>
            <person name="Stam H."/>
            <person name="van den Berg M.A."/>
            <person name="Pel H.J."/>
        </authorList>
    </citation>
    <scope>NUCLEOTIDE SEQUENCE [LARGE SCALE GENOMIC DNA]</scope>
    <source>
        <strain evidence="4 5">CBS 393.64</strain>
    </source>
</reference>
<dbReference type="Gene3D" id="3.90.180.10">
    <property type="entry name" value="Medium-chain alcohol dehydrogenases, catalytic domain"/>
    <property type="match status" value="1"/>
</dbReference>
<dbReference type="Proteomes" id="UP000053958">
    <property type="component" value="Unassembled WGS sequence"/>
</dbReference>
<proteinExistence type="inferred from homology"/>
<dbReference type="EMBL" id="LASV01000283">
    <property type="protein sequence ID" value="KKA20173.1"/>
    <property type="molecule type" value="Genomic_DNA"/>
</dbReference>
<organism evidence="4 5">
    <name type="scientific">Rasamsonia emersonii (strain ATCC 16479 / CBS 393.64 / IMI 116815)</name>
    <dbReference type="NCBI Taxonomy" id="1408163"/>
    <lineage>
        <taxon>Eukaryota</taxon>
        <taxon>Fungi</taxon>
        <taxon>Dikarya</taxon>
        <taxon>Ascomycota</taxon>
        <taxon>Pezizomycotina</taxon>
        <taxon>Eurotiomycetes</taxon>
        <taxon>Eurotiomycetidae</taxon>
        <taxon>Eurotiales</taxon>
        <taxon>Trichocomaceae</taxon>
        <taxon>Rasamsonia</taxon>
    </lineage>
</organism>
<comment type="caution">
    <text evidence="4">The sequence shown here is derived from an EMBL/GenBank/DDBJ whole genome shotgun (WGS) entry which is preliminary data.</text>
</comment>
<dbReference type="GO" id="GO:0016651">
    <property type="term" value="F:oxidoreductase activity, acting on NAD(P)H"/>
    <property type="evidence" value="ECO:0007669"/>
    <property type="project" value="InterPro"/>
</dbReference>
<dbReference type="STRING" id="1408163.A0A0F4YRD5"/>
<dbReference type="CDD" id="cd08249">
    <property type="entry name" value="enoyl_reductase_like"/>
    <property type="match status" value="1"/>
</dbReference>
<name>A0A0F4YRD5_RASE3</name>
<dbReference type="Pfam" id="PF08240">
    <property type="entry name" value="ADH_N"/>
    <property type="match status" value="1"/>
</dbReference>
<dbReference type="InterPro" id="IPR036291">
    <property type="entry name" value="NAD(P)-bd_dom_sf"/>
</dbReference>
<dbReference type="OrthoDB" id="48317at2759"/>
<dbReference type="Pfam" id="PF00107">
    <property type="entry name" value="ADH_zinc_N"/>
    <property type="match status" value="1"/>
</dbReference>
<gene>
    <name evidence="4" type="ORF">T310_5827</name>
</gene>
<evidence type="ECO:0000256" key="1">
    <source>
        <dbReference type="ARBA" id="ARBA00008072"/>
    </source>
</evidence>
<dbReference type="SMART" id="SM00829">
    <property type="entry name" value="PKS_ER"/>
    <property type="match status" value="1"/>
</dbReference>
<evidence type="ECO:0000313" key="5">
    <source>
        <dbReference type="Proteomes" id="UP000053958"/>
    </source>
</evidence>
<dbReference type="SUPFAM" id="SSF50129">
    <property type="entry name" value="GroES-like"/>
    <property type="match status" value="1"/>
</dbReference>